<evidence type="ECO:0000313" key="2">
    <source>
        <dbReference type="EMBL" id="GGL00241.1"/>
    </source>
</evidence>
<evidence type="ECO:0000313" key="3">
    <source>
        <dbReference type="Proteomes" id="UP000604341"/>
    </source>
</evidence>
<accession>A0ABQ2FJA7</accession>
<name>A0ABQ2FJA7_9DEIO</name>
<organism evidence="2 3">
    <name type="scientific">Deinococcus radiotolerans</name>
    <dbReference type="NCBI Taxonomy" id="1309407"/>
    <lineage>
        <taxon>Bacteria</taxon>
        <taxon>Thermotogati</taxon>
        <taxon>Deinococcota</taxon>
        <taxon>Deinococci</taxon>
        <taxon>Deinococcales</taxon>
        <taxon>Deinococcaceae</taxon>
        <taxon>Deinococcus</taxon>
    </lineage>
</organism>
<gene>
    <name evidence="2" type="ORF">GCM10010844_18350</name>
</gene>
<evidence type="ECO:0000256" key="1">
    <source>
        <dbReference type="SAM" id="MobiDB-lite"/>
    </source>
</evidence>
<proteinExistence type="predicted"/>
<sequence>MPLNFLKKSVAGKAPEPRQERSRVDDRFERHLRVALRDHPVEVRGPVVLNDVLAMVVQAGDTQGTLQKIAQLRLDFELFDRQSQTPVVGIILSSRSYGRDRRRAPAAAAEPDSGRAIISVLHLNPSRLTDVLSIRETLRAYLPD</sequence>
<keyword evidence="3" id="KW-1185">Reference proteome</keyword>
<dbReference type="RefSeq" id="WP_189068692.1">
    <property type="nucleotide sequence ID" value="NZ_BMPE01000003.1"/>
</dbReference>
<protein>
    <submittedName>
        <fullName evidence="2">Uncharacterized protein</fullName>
    </submittedName>
</protein>
<comment type="caution">
    <text evidence="2">The sequence shown here is derived from an EMBL/GenBank/DDBJ whole genome shotgun (WGS) entry which is preliminary data.</text>
</comment>
<feature type="region of interest" description="Disordered" evidence="1">
    <location>
        <begin position="1"/>
        <end position="24"/>
    </location>
</feature>
<reference evidence="3" key="1">
    <citation type="journal article" date="2019" name="Int. J. Syst. Evol. Microbiol.">
        <title>The Global Catalogue of Microorganisms (GCM) 10K type strain sequencing project: providing services to taxonomists for standard genome sequencing and annotation.</title>
        <authorList>
            <consortium name="The Broad Institute Genomics Platform"/>
            <consortium name="The Broad Institute Genome Sequencing Center for Infectious Disease"/>
            <person name="Wu L."/>
            <person name="Ma J."/>
        </authorList>
    </citation>
    <scope>NUCLEOTIDE SEQUENCE [LARGE SCALE GENOMIC DNA]</scope>
    <source>
        <strain evidence="3">JCM 19173</strain>
    </source>
</reference>
<dbReference type="EMBL" id="BMPE01000003">
    <property type="protein sequence ID" value="GGL00241.1"/>
    <property type="molecule type" value="Genomic_DNA"/>
</dbReference>
<feature type="compositionally biased region" description="Basic and acidic residues" evidence="1">
    <location>
        <begin position="15"/>
        <end position="24"/>
    </location>
</feature>
<dbReference type="Proteomes" id="UP000604341">
    <property type="component" value="Unassembled WGS sequence"/>
</dbReference>